<keyword evidence="2" id="KW-1133">Transmembrane helix</keyword>
<dbReference type="AlphaFoldDB" id="A0A4R4XU28"/>
<proteinExistence type="predicted"/>
<reference evidence="4 5" key="1">
    <citation type="submission" date="2019-03" db="EMBL/GenBank/DDBJ databases">
        <title>Draft genome sequences of novel Actinobacteria.</title>
        <authorList>
            <person name="Sahin N."/>
            <person name="Ay H."/>
            <person name="Saygin H."/>
        </authorList>
    </citation>
    <scope>NUCLEOTIDE SEQUENCE [LARGE SCALE GENOMIC DNA]</scope>
    <source>
        <strain evidence="4 5">7K502</strain>
    </source>
</reference>
<gene>
    <name evidence="4" type="ORF">E1288_43930</name>
</gene>
<evidence type="ECO:0000256" key="1">
    <source>
        <dbReference type="SAM" id="MobiDB-lite"/>
    </source>
</evidence>
<evidence type="ECO:0000256" key="2">
    <source>
        <dbReference type="SAM" id="Phobius"/>
    </source>
</evidence>
<dbReference type="Proteomes" id="UP000294947">
    <property type="component" value="Unassembled WGS sequence"/>
</dbReference>
<dbReference type="RefSeq" id="WP_132494967.1">
    <property type="nucleotide sequence ID" value="NZ_SMKW01000135.1"/>
</dbReference>
<sequence>MASDTDRNGGAGSPEDRSLDSLPPELRLYVPAEGTPVESAKPDEPSYEKVPLASLSGAARPEPAPAADVPPQPAKDVGLPSKVSLISLAAAAVILVSVPFVLAVLFSGDDTPGLAGDGVPIDAVEALPGHEAMSEPVPAPPAQPEPTAGNHVPPAQGEEPAETGKKPLPPPDQSTVSGPSSGSGTLIAGAGCSNTATEQYQAVGYHSNGSEGWYIRNGGAADGRCRGTFDAMPMSGDLDASGPSNSAKWTFDVSGKLTTGTCALSVYIPNDGDRRNVGATKAHYSIFNSFEQGGANVIGVKDINQVTNLGKWVDLGSYKITQGKISVKLHDRGEDYAGGADGEGAHIAATQVRATCTPA</sequence>
<keyword evidence="5" id="KW-1185">Reference proteome</keyword>
<feature type="region of interest" description="Disordered" evidence="1">
    <location>
        <begin position="1"/>
        <end position="75"/>
    </location>
</feature>
<name>A0A4R4XU28_9PSEU</name>
<dbReference type="Pfam" id="PF25275">
    <property type="entry name" value="Golvesin_C"/>
    <property type="match status" value="1"/>
</dbReference>
<comment type="caution">
    <text evidence="4">The sequence shown here is derived from an EMBL/GenBank/DDBJ whole genome shotgun (WGS) entry which is preliminary data.</text>
</comment>
<feature type="region of interest" description="Disordered" evidence="1">
    <location>
        <begin position="130"/>
        <end position="190"/>
    </location>
</feature>
<evidence type="ECO:0000259" key="3">
    <source>
        <dbReference type="Pfam" id="PF25275"/>
    </source>
</evidence>
<dbReference type="EMBL" id="SMKW01000135">
    <property type="protein sequence ID" value="TDD34906.1"/>
    <property type="molecule type" value="Genomic_DNA"/>
</dbReference>
<keyword evidence="2" id="KW-0812">Transmembrane</keyword>
<protein>
    <recommendedName>
        <fullName evidence="3">Golvesin/Xly CBD-like domain-containing protein</fullName>
    </recommendedName>
</protein>
<dbReference type="OrthoDB" id="3355994at2"/>
<keyword evidence="2" id="KW-0472">Membrane</keyword>
<feature type="compositionally biased region" description="Pro residues" evidence="1">
    <location>
        <begin position="62"/>
        <end position="73"/>
    </location>
</feature>
<feature type="transmembrane region" description="Helical" evidence="2">
    <location>
        <begin position="85"/>
        <end position="106"/>
    </location>
</feature>
<dbReference type="InterPro" id="IPR033803">
    <property type="entry name" value="CBD-like_Golvesin-Xly"/>
</dbReference>
<evidence type="ECO:0000313" key="5">
    <source>
        <dbReference type="Proteomes" id="UP000294947"/>
    </source>
</evidence>
<organism evidence="4 5">
    <name type="scientific">Saccharopolyspora elongata</name>
    <dbReference type="NCBI Taxonomy" id="2530387"/>
    <lineage>
        <taxon>Bacteria</taxon>
        <taxon>Bacillati</taxon>
        <taxon>Actinomycetota</taxon>
        <taxon>Actinomycetes</taxon>
        <taxon>Pseudonocardiales</taxon>
        <taxon>Pseudonocardiaceae</taxon>
        <taxon>Saccharopolyspora</taxon>
    </lineage>
</organism>
<evidence type="ECO:0000313" key="4">
    <source>
        <dbReference type="EMBL" id="TDD34906.1"/>
    </source>
</evidence>
<accession>A0A4R4XU28</accession>
<feature type="domain" description="Golvesin/Xly CBD-like" evidence="3">
    <location>
        <begin position="243"/>
        <end position="336"/>
    </location>
</feature>